<evidence type="ECO:0000313" key="2">
    <source>
        <dbReference type="Proteomes" id="UP000533533"/>
    </source>
</evidence>
<dbReference type="Proteomes" id="UP000533533">
    <property type="component" value="Unassembled WGS sequence"/>
</dbReference>
<dbReference type="RefSeq" id="WP_165822828.1">
    <property type="nucleotide sequence ID" value="NZ_JACHVZ010000006.1"/>
</dbReference>
<dbReference type="EMBL" id="JACHVZ010000006">
    <property type="protein sequence ID" value="MBB2928114.1"/>
    <property type="molecule type" value="Genomic_DNA"/>
</dbReference>
<gene>
    <name evidence="1" type="ORF">FHX59_002535</name>
</gene>
<keyword evidence="2" id="KW-1185">Reference proteome</keyword>
<protein>
    <submittedName>
        <fullName evidence="1">Uncharacterized protein</fullName>
    </submittedName>
</protein>
<evidence type="ECO:0000313" key="1">
    <source>
        <dbReference type="EMBL" id="MBB2928114.1"/>
    </source>
</evidence>
<organism evidence="1 2">
    <name type="scientific">Paraburkholderia silvatlantica</name>
    <dbReference type="NCBI Taxonomy" id="321895"/>
    <lineage>
        <taxon>Bacteria</taxon>
        <taxon>Pseudomonadati</taxon>
        <taxon>Pseudomonadota</taxon>
        <taxon>Betaproteobacteria</taxon>
        <taxon>Burkholderiales</taxon>
        <taxon>Burkholderiaceae</taxon>
        <taxon>Paraburkholderia</taxon>
    </lineage>
</organism>
<sequence>MLEARLTSSGSALVKQSDVACSIMIEKPSSAGSARRKPCGTGNETQRIDRAQCDCCGHLLLAIRHRVETPRE</sequence>
<reference evidence="1 2" key="1">
    <citation type="submission" date="2020-08" db="EMBL/GenBank/DDBJ databases">
        <title>Genomic Encyclopedia of Type Strains, Phase IV (KMG-V): Genome sequencing to study the core and pangenomes of soil and plant-associated prokaryotes.</title>
        <authorList>
            <person name="Whitman W."/>
        </authorList>
    </citation>
    <scope>NUCLEOTIDE SEQUENCE [LARGE SCALE GENOMIC DNA]</scope>
    <source>
        <strain evidence="1 2">SRMrh-85</strain>
    </source>
</reference>
<name>A0ABR6FL11_9BURK</name>
<comment type="caution">
    <text evidence="1">The sequence shown here is derived from an EMBL/GenBank/DDBJ whole genome shotgun (WGS) entry which is preliminary data.</text>
</comment>
<accession>A0ABR6FL11</accession>
<proteinExistence type="predicted"/>